<feature type="compositionally biased region" description="Polar residues" evidence="3">
    <location>
        <begin position="176"/>
        <end position="203"/>
    </location>
</feature>
<evidence type="ECO:0000313" key="4">
    <source>
        <dbReference type="EMBL" id="NMM94037.1"/>
    </source>
</evidence>
<evidence type="ECO:0000313" key="5">
    <source>
        <dbReference type="Proteomes" id="UP000532194"/>
    </source>
</evidence>
<keyword evidence="1 2" id="KW-0238">DNA-binding</keyword>
<sequence>MATQQAAATVTGYVSSDPLVGGTETFKVLSFRIGSTRSRFNTATNSWEDIGTAWLTVKAYRMLAQNAQSSLRRGDRVIVVGLLNTEQWTNEQGVICSRIVLEASNIGHDLTVGTTQLCKPRRNNAQGAQSDQVTAGAPGISSAGNPNGIGADPYAAAAVPNNQPVDLGVAPPDTPSPETSIPANGQGVPSTPSDIPNPTSEPQADNFADNPDPTASEF</sequence>
<dbReference type="Gene3D" id="2.40.50.140">
    <property type="entry name" value="Nucleic acid-binding proteins"/>
    <property type="match status" value="1"/>
</dbReference>
<gene>
    <name evidence="4" type="ORF">G1C95_1224</name>
</gene>
<feature type="region of interest" description="Disordered" evidence="3">
    <location>
        <begin position="122"/>
        <end position="218"/>
    </location>
</feature>
<dbReference type="RefSeq" id="WP_169172079.1">
    <property type="nucleotide sequence ID" value="NZ_JAAIII010000003.1"/>
</dbReference>
<evidence type="ECO:0000256" key="1">
    <source>
        <dbReference type="ARBA" id="ARBA00023125"/>
    </source>
</evidence>
<evidence type="ECO:0000256" key="2">
    <source>
        <dbReference type="PROSITE-ProRule" id="PRU00252"/>
    </source>
</evidence>
<accession>A0A7Y0HTE7</accession>
<keyword evidence="5" id="KW-1185">Reference proteome</keyword>
<dbReference type="InterPro" id="IPR000424">
    <property type="entry name" value="Primosome_PriB/ssb"/>
</dbReference>
<reference evidence="4 5" key="1">
    <citation type="submission" date="2020-02" db="EMBL/GenBank/DDBJ databases">
        <title>Characterization of phylogenetic diversity of novel bifidobacterial species isolated in Czech ZOOs.</title>
        <authorList>
            <person name="Lugli G.A."/>
            <person name="Vera N.B."/>
            <person name="Ventura M."/>
        </authorList>
    </citation>
    <scope>NUCLEOTIDE SEQUENCE [LARGE SCALE GENOMIC DNA]</scope>
    <source>
        <strain evidence="4 5">DSM 109957</strain>
    </source>
</reference>
<dbReference type="CDD" id="cd04496">
    <property type="entry name" value="SSB_OBF"/>
    <property type="match status" value="1"/>
</dbReference>
<protein>
    <submittedName>
        <fullName evidence="4">Single-stranded DNA-binding protein</fullName>
    </submittedName>
</protein>
<proteinExistence type="predicted"/>
<evidence type="ECO:0000256" key="3">
    <source>
        <dbReference type="SAM" id="MobiDB-lite"/>
    </source>
</evidence>
<dbReference type="EMBL" id="JAAIII010000003">
    <property type="protein sequence ID" value="NMM94037.1"/>
    <property type="molecule type" value="Genomic_DNA"/>
</dbReference>
<dbReference type="InterPro" id="IPR012340">
    <property type="entry name" value="NA-bd_OB-fold"/>
</dbReference>
<feature type="compositionally biased region" description="Polar residues" evidence="3">
    <location>
        <begin position="122"/>
        <end position="133"/>
    </location>
</feature>
<dbReference type="Pfam" id="PF00436">
    <property type="entry name" value="SSB"/>
    <property type="match status" value="1"/>
</dbReference>
<dbReference type="Proteomes" id="UP000532194">
    <property type="component" value="Unassembled WGS sequence"/>
</dbReference>
<dbReference type="PROSITE" id="PS50935">
    <property type="entry name" value="SSB"/>
    <property type="match status" value="1"/>
</dbReference>
<dbReference type="AlphaFoldDB" id="A0A7Y0HTE7"/>
<dbReference type="GO" id="GO:0003697">
    <property type="term" value="F:single-stranded DNA binding"/>
    <property type="evidence" value="ECO:0007669"/>
    <property type="project" value="InterPro"/>
</dbReference>
<organism evidence="4 5">
    <name type="scientific">Bifidobacterium oedipodis</name>
    <dbReference type="NCBI Taxonomy" id="2675322"/>
    <lineage>
        <taxon>Bacteria</taxon>
        <taxon>Bacillati</taxon>
        <taxon>Actinomycetota</taxon>
        <taxon>Actinomycetes</taxon>
        <taxon>Bifidobacteriales</taxon>
        <taxon>Bifidobacteriaceae</taxon>
        <taxon>Bifidobacterium</taxon>
    </lineage>
</organism>
<dbReference type="SUPFAM" id="SSF50249">
    <property type="entry name" value="Nucleic acid-binding proteins"/>
    <property type="match status" value="1"/>
</dbReference>
<comment type="caution">
    <text evidence="4">The sequence shown here is derived from an EMBL/GenBank/DDBJ whole genome shotgun (WGS) entry which is preliminary data.</text>
</comment>
<name>A0A7Y0HTE7_9BIFI</name>